<gene>
    <name evidence="1" type="ORF">GALL_538560</name>
</gene>
<sequence>MLSAPVYDWVQAATALPGLRLLPLGADAALESTMLPGDSHGDPADRLLIAETRVAGLTLVTADSKILDYGKAGHVRVLAA</sequence>
<dbReference type="PANTHER" id="PTHR36173">
    <property type="entry name" value="RIBONUCLEASE VAPC16-RELATED"/>
    <property type="match status" value="1"/>
</dbReference>
<accession>A0A1J5NZA1</accession>
<proteinExistence type="predicted"/>
<dbReference type="EMBL" id="MLJW01007991">
    <property type="protein sequence ID" value="OIQ64593.1"/>
    <property type="molecule type" value="Genomic_DNA"/>
</dbReference>
<dbReference type="InterPro" id="IPR052919">
    <property type="entry name" value="TA_system_RNase"/>
</dbReference>
<protein>
    <recommendedName>
        <fullName evidence="2">PIN domain-containing protein</fullName>
    </recommendedName>
</protein>
<dbReference type="InterPro" id="IPR029060">
    <property type="entry name" value="PIN-like_dom_sf"/>
</dbReference>
<name>A0A1J5NZA1_9ZZZZ</name>
<evidence type="ECO:0008006" key="2">
    <source>
        <dbReference type="Google" id="ProtNLM"/>
    </source>
</evidence>
<comment type="caution">
    <text evidence="1">The sequence shown here is derived from an EMBL/GenBank/DDBJ whole genome shotgun (WGS) entry which is preliminary data.</text>
</comment>
<organism evidence="1">
    <name type="scientific">mine drainage metagenome</name>
    <dbReference type="NCBI Taxonomy" id="410659"/>
    <lineage>
        <taxon>unclassified sequences</taxon>
        <taxon>metagenomes</taxon>
        <taxon>ecological metagenomes</taxon>
    </lineage>
</organism>
<evidence type="ECO:0000313" key="1">
    <source>
        <dbReference type="EMBL" id="OIQ64593.1"/>
    </source>
</evidence>
<reference evidence="1" key="1">
    <citation type="submission" date="2016-10" db="EMBL/GenBank/DDBJ databases">
        <title>Sequence of Gallionella enrichment culture.</title>
        <authorList>
            <person name="Poehlein A."/>
            <person name="Muehling M."/>
            <person name="Daniel R."/>
        </authorList>
    </citation>
    <scope>NUCLEOTIDE SEQUENCE</scope>
</reference>
<dbReference type="PANTHER" id="PTHR36173:SF1">
    <property type="entry name" value="RIBONUCLEASE VAPC22"/>
    <property type="match status" value="1"/>
</dbReference>
<dbReference type="SUPFAM" id="SSF88723">
    <property type="entry name" value="PIN domain-like"/>
    <property type="match status" value="1"/>
</dbReference>
<dbReference type="AlphaFoldDB" id="A0A1J5NZA1"/>